<accession>A0A1Y2IYI8</accession>
<proteinExistence type="predicted"/>
<dbReference type="EMBL" id="KZ084091">
    <property type="protein sequence ID" value="OSD06200.1"/>
    <property type="molecule type" value="Genomic_DNA"/>
</dbReference>
<evidence type="ECO:0000313" key="2">
    <source>
        <dbReference type="Proteomes" id="UP000193067"/>
    </source>
</evidence>
<sequence length="181" mass="19573">MAQRQSSTSATGSSGATLGIAAPPGGYLIIISPLLFTTSLKLPSLQFCCYFSSDPAPLSTSVLHSIAHVSRNSTPKAHGNKPDVRKALRLWLLSKSPLLARPFKHRRFGGAPHCRNRHIVFSAGEHVKCTIARTTCTTSSPGVFSRIFIHDKHVPDGDRTIIHSRCLTSIFTRSLSLVSVA</sequence>
<keyword evidence="2" id="KW-1185">Reference proteome</keyword>
<dbReference type="AlphaFoldDB" id="A0A1Y2IYI8"/>
<reference evidence="1 2" key="1">
    <citation type="journal article" date="2015" name="Biotechnol. Biofuels">
        <title>Enhanced degradation of softwood versus hardwood by the white-rot fungus Pycnoporus coccineus.</title>
        <authorList>
            <person name="Couturier M."/>
            <person name="Navarro D."/>
            <person name="Chevret D."/>
            <person name="Henrissat B."/>
            <person name="Piumi F."/>
            <person name="Ruiz-Duenas F.J."/>
            <person name="Martinez A.T."/>
            <person name="Grigoriev I.V."/>
            <person name="Riley R."/>
            <person name="Lipzen A."/>
            <person name="Berrin J.G."/>
            <person name="Master E.R."/>
            <person name="Rosso M.N."/>
        </authorList>
    </citation>
    <scope>NUCLEOTIDE SEQUENCE [LARGE SCALE GENOMIC DNA]</scope>
    <source>
        <strain evidence="1 2">BRFM310</strain>
    </source>
</reference>
<gene>
    <name evidence="1" type="ORF">PYCCODRAFT_1090283</name>
</gene>
<name>A0A1Y2IYI8_TRAC3</name>
<protein>
    <submittedName>
        <fullName evidence="1">Uncharacterized protein</fullName>
    </submittedName>
</protein>
<dbReference type="Proteomes" id="UP000193067">
    <property type="component" value="Unassembled WGS sequence"/>
</dbReference>
<organism evidence="1 2">
    <name type="scientific">Trametes coccinea (strain BRFM310)</name>
    <name type="common">Pycnoporus coccineus</name>
    <dbReference type="NCBI Taxonomy" id="1353009"/>
    <lineage>
        <taxon>Eukaryota</taxon>
        <taxon>Fungi</taxon>
        <taxon>Dikarya</taxon>
        <taxon>Basidiomycota</taxon>
        <taxon>Agaricomycotina</taxon>
        <taxon>Agaricomycetes</taxon>
        <taxon>Polyporales</taxon>
        <taxon>Polyporaceae</taxon>
        <taxon>Trametes</taxon>
    </lineage>
</organism>
<evidence type="ECO:0000313" key="1">
    <source>
        <dbReference type="EMBL" id="OSD06200.1"/>
    </source>
</evidence>